<reference evidence="2" key="1">
    <citation type="submission" date="2022-08" db="EMBL/GenBank/DDBJ databases">
        <authorList>
            <consortium name="DOE Joint Genome Institute"/>
            <person name="Min B."/>
            <person name="Riley R."/>
            <person name="Sierra-Patev S."/>
            <person name="Naranjo-Ortiz M."/>
            <person name="Looney B."/>
            <person name="Konkel Z."/>
            <person name="Slot J.C."/>
            <person name="Sakamoto Y."/>
            <person name="Steenwyk J.L."/>
            <person name="Rokas A."/>
            <person name="Carro J."/>
            <person name="Camarero S."/>
            <person name="Ferreira P."/>
            <person name="Molpeceres G."/>
            <person name="Ruiz-Duenas F.J."/>
            <person name="Serrano A."/>
            <person name="Henrissat B."/>
            <person name="Drula E."/>
            <person name="Hughes K.W."/>
            <person name="Mata J.L."/>
            <person name="Ishikawa N.K."/>
            <person name="Vargas-Isla R."/>
            <person name="Ushijima S."/>
            <person name="Smith C.A."/>
            <person name="Ahrendt S."/>
            <person name="Andreopoulos W."/>
            <person name="He G."/>
            <person name="Labutti K."/>
            <person name="Lipzen A."/>
            <person name="Ng V."/>
            <person name="Sandor L."/>
            <person name="Barry K."/>
            <person name="Martinez A.T."/>
            <person name="Xiao Y."/>
            <person name="Gibbons J.G."/>
            <person name="Terashima K."/>
            <person name="Hibbett D.S."/>
            <person name="Grigoriev I.V."/>
        </authorList>
    </citation>
    <scope>NUCLEOTIDE SEQUENCE</scope>
    <source>
        <strain evidence="2">TFB9207</strain>
    </source>
</reference>
<feature type="domain" description="BTB" evidence="1">
    <location>
        <begin position="1"/>
        <end position="64"/>
    </location>
</feature>
<protein>
    <recommendedName>
        <fullName evidence="1">BTB domain-containing protein</fullName>
    </recommendedName>
</protein>
<dbReference type="InterPro" id="IPR000210">
    <property type="entry name" value="BTB/POZ_dom"/>
</dbReference>
<dbReference type="PANTHER" id="PTHR22744">
    <property type="entry name" value="HELIX LOOP HELIX PROTEIN 21-RELATED"/>
    <property type="match status" value="1"/>
</dbReference>
<dbReference type="CDD" id="cd18186">
    <property type="entry name" value="BTB_POZ_ZBTB_KLHL-like"/>
    <property type="match status" value="1"/>
</dbReference>
<dbReference type="SUPFAM" id="SSF54695">
    <property type="entry name" value="POZ domain"/>
    <property type="match status" value="1"/>
</dbReference>
<dbReference type="PROSITE" id="PS50097">
    <property type="entry name" value="BTB"/>
    <property type="match status" value="1"/>
</dbReference>
<keyword evidence="3" id="KW-1185">Reference proteome</keyword>
<dbReference type="Proteomes" id="UP001163846">
    <property type="component" value="Unassembled WGS sequence"/>
</dbReference>
<dbReference type="EMBL" id="MU806237">
    <property type="protein sequence ID" value="KAJ3837564.1"/>
    <property type="molecule type" value="Genomic_DNA"/>
</dbReference>
<sequence length="133" mass="15431">QVENEFFRIPIQFLAAHSSYFRDLAGNPKAGLTEEDPINLDGVSREDFCQLLRVLYSSLIRRNFNKTEPETLSFSQWEAVFRLAKRWEMDEVKTHAITAVEGLPNVDPVEKINLARTYDIRSWLAPSFNEILQ</sequence>
<evidence type="ECO:0000259" key="1">
    <source>
        <dbReference type="PROSITE" id="PS50097"/>
    </source>
</evidence>
<comment type="caution">
    <text evidence="2">The sequence shown here is derived from an EMBL/GenBank/DDBJ whole genome shotgun (WGS) entry which is preliminary data.</text>
</comment>
<feature type="non-terminal residue" evidence="2">
    <location>
        <position position="133"/>
    </location>
</feature>
<evidence type="ECO:0000313" key="3">
    <source>
        <dbReference type="Proteomes" id="UP001163846"/>
    </source>
</evidence>
<dbReference type="AlphaFoldDB" id="A0AA38P777"/>
<dbReference type="InterPro" id="IPR011333">
    <property type="entry name" value="SKP1/BTB/POZ_sf"/>
</dbReference>
<evidence type="ECO:0000313" key="2">
    <source>
        <dbReference type="EMBL" id="KAJ3837564.1"/>
    </source>
</evidence>
<accession>A0AA38P777</accession>
<proteinExistence type="predicted"/>
<dbReference type="PANTHER" id="PTHR22744:SF17">
    <property type="entry name" value="BTB DOMAIN-CONTAINING PROTEIN"/>
    <property type="match status" value="1"/>
</dbReference>
<dbReference type="Gene3D" id="3.30.710.10">
    <property type="entry name" value="Potassium Channel Kv1.1, Chain A"/>
    <property type="match status" value="1"/>
</dbReference>
<gene>
    <name evidence="2" type="ORF">F5878DRAFT_539135</name>
</gene>
<name>A0AA38P777_9AGAR</name>
<organism evidence="2 3">
    <name type="scientific">Lentinula raphanica</name>
    <dbReference type="NCBI Taxonomy" id="153919"/>
    <lineage>
        <taxon>Eukaryota</taxon>
        <taxon>Fungi</taxon>
        <taxon>Dikarya</taxon>
        <taxon>Basidiomycota</taxon>
        <taxon>Agaricomycotina</taxon>
        <taxon>Agaricomycetes</taxon>
        <taxon>Agaricomycetidae</taxon>
        <taxon>Agaricales</taxon>
        <taxon>Marasmiineae</taxon>
        <taxon>Omphalotaceae</taxon>
        <taxon>Lentinula</taxon>
    </lineage>
</organism>
<dbReference type="Pfam" id="PF00651">
    <property type="entry name" value="BTB"/>
    <property type="match status" value="1"/>
</dbReference>